<evidence type="ECO:0000256" key="1">
    <source>
        <dbReference type="ARBA" id="ARBA00022679"/>
    </source>
</evidence>
<organism evidence="4 5">
    <name type="scientific">Pedobacter riviphilus</name>
    <dbReference type="NCBI Taxonomy" id="2766984"/>
    <lineage>
        <taxon>Bacteria</taxon>
        <taxon>Pseudomonadati</taxon>
        <taxon>Bacteroidota</taxon>
        <taxon>Sphingobacteriia</taxon>
        <taxon>Sphingobacteriales</taxon>
        <taxon>Sphingobacteriaceae</taxon>
        <taxon>Pedobacter</taxon>
    </lineage>
</organism>
<feature type="domain" description="N-acetyltransferase" evidence="3">
    <location>
        <begin position="1"/>
        <end position="158"/>
    </location>
</feature>
<evidence type="ECO:0000259" key="3">
    <source>
        <dbReference type="PROSITE" id="PS51186"/>
    </source>
</evidence>
<accession>A0ABX6TFT5</accession>
<name>A0ABX6TFT5_9SPHI</name>
<dbReference type="Pfam" id="PF00583">
    <property type="entry name" value="Acetyltransf_1"/>
    <property type="match status" value="1"/>
</dbReference>
<dbReference type="CDD" id="cd04301">
    <property type="entry name" value="NAT_SF"/>
    <property type="match status" value="1"/>
</dbReference>
<dbReference type="PANTHER" id="PTHR43072">
    <property type="entry name" value="N-ACETYLTRANSFERASE"/>
    <property type="match status" value="1"/>
</dbReference>
<keyword evidence="2" id="KW-0012">Acyltransferase</keyword>
<dbReference type="Proteomes" id="UP000516439">
    <property type="component" value="Chromosome"/>
</dbReference>
<keyword evidence="1" id="KW-0808">Transferase</keyword>
<dbReference type="InterPro" id="IPR000182">
    <property type="entry name" value="GNAT_dom"/>
</dbReference>
<keyword evidence="5" id="KW-1185">Reference proteome</keyword>
<dbReference type="PANTHER" id="PTHR43072:SF23">
    <property type="entry name" value="UPF0039 PROTEIN C11D3.02C"/>
    <property type="match status" value="1"/>
</dbReference>
<dbReference type="Gene3D" id="3.40.630.30">
    <property type="match status" value="1"/>
</dbReference>
<dbReference type="SUPFAM" id="SSF55729">
    <property type="entry name" value="Acyl-CoA N-acyltransferases (Nat)"/>
    <property type="match status" value="1"/>
</dbReference>
<dbReference type="EMBL" id="CP061171">
    <property type="protein sequence ID" value="QNR84364.1"/>
    <property type="molecule type" value="Genomic_DNA"/>
</dbReference>
<reference evidence="4 5" key="1">
    <citation type="submission" date="2020-09" db="EMBL/GenBank/DDBJ databases">
        <title>Pedobacter sp. SW-16 isolated from soil near Yeocheon.</title>
        <authorList>
            <person name="Im H.S."/>
            <person name="Joung Y."/>
            <person name="Lee S.-S."/>
        </authorList>
    </citation>
    <scope>NUCLEOTIDE SEQUENCE [LARGE SCALE GENOMIC DNA]</scope>
    <source>
        <strain evidence="4 5">SW-16</strain>
    </source>
</reference>
<dbReference type="InterPro" id="IPR016181">
    <property type="entry name" value="Acyl_CoA_acyltransferase"/>
</dbReference>
<gene>
    <name evidence="4" type="ORF">H9N25_21055</name>
</gene>
<dbReference type="PROSITE" id="PS51186">
    <property type="entry name" value="GNAT"/>
    <property type="match status" value="1"/>
</dbReference>
<proteinExistence type="predicted"/>
<evidence type="ECO:0000313" key="4">
    <source>
        <dbReference type="EMBL" id="QNR84364.1"/>
    </source>
</evidence>
<protein>
    <submittedName>
        <fullName evidence="4">N-acetyltransferase family protein</fullName>
    </submittedName>
</protein>
<dbReference type="RefSeq" id="WP_190327129.1">
    <property type="nucleotide sequence ID" value="NZ_CP061171.1"/>
</dbReference>
<sequence length="161" mass="18196">MEIRILEANDWPFVKEIYEQGIATGNATFQTEAPSWSDWDKSHLKGCRFVLESDKQIVGWAALSPVSSRCVYAGVAEVSIYVNPSLSGKGYGSILLNALIVESEKQGLWTLQSGIFRENIGSIRMHEKAGFREVGYREKIGKMNGIWRDTILLERRNQNIK</sequence>
<evidence type="ECO:0000256" key="2">
    <source>
        <dbReference type="ARBA" id="ARBA00023315"/>
    </source>
</evidence>
<evidence type="ECO:0000313" key="5">
    <source>
        <dbReference type="Proteomes" id="UP000516439"/>
    </source>
</evidence>